<feature type="domain" description="DUF8021" evidence="3">
    <location>
        <begin position="509"/>
        <end position="637"/>
    </location>
</feature>
<evidence type="ECO:0000256" key="1">
    <source>
        <dbReference type="SAM" id="MobiDB-lite"/>
    </source>
</evidence>
<accession>A0AAE0HWD8</accession>
<feature type="chain" id="PRO_5041997865" description="DUF8021 domain-containing protein" evidence="2">
    <location>
        <begin position="20"/>
        <end position="652"/>
    </location>
</feature>
<feature type="signal peptide" evidence="2">
    <location>
        <begin position="1"/>
        <end position="19"/>
    </location>
</feature>
<proteinExistence type="predicted"/>
<organism evidence="4 5">
    <name type="scientific">Apodospora peruviana</name>
    <dbReference type="NCBI Taxonomy" id="516989"/>
    <lineage>
        <taxon>Eukaryota</taxon>
        <taxon>Fungi</taxon>
        <taxon>Dikarya</taxon>
        <taxon>Ascomycota</taxon>
        <taxon>Pezizomycotina</taxon>
        <taxon>Sordariomycetes</taxon>
        <taxon>Sordariomycetidae</taxon>
        <taxon>Sordariales</taxon>
        <taxon>Lasiosphaeriaceae</taxon>
        <taxon>Apodospora</taxon>
    </lineage>
</organism>
<reference evidence="4" key="1">
    <citation type="journal article" date="2023" name="Mol. Phylogenet. Evol.">
        <title>Genome-scale phylogeny and comparative genomics of the fungal order Sordariales.</title>
        <authorList>
            <person name="Hensen N."/>
            <person name="Bonometti L."/>
            <person name="Westerberg I."/>
            <person name="Brannstrom I.O."/>
            <person name="Guillou S."/>
            <person name="Cros-Aarteil S."/>
            <person name="Calhoun S."/>
            <person name="Haridas S."/>
            <person name="Kuo A."/>
            <person name="Mondo S."/>
            <person name="Pangilinan J."/>
            <person name="Riley R."/>
            <person name="LaButti K."/>
            <person name="Andreopoulos B."/>
            <person name="Lipzen A."/>
            <person name="Chen C."/>
            <person name="Yan M."/>
            <person name="Daum C."/>
            <person name="Ng V."/>
            <person name="Clum A."/>
            <person name="Steindorff A."/>
            <person name="Ohm R.A."/>
            <person name="Martin F."/>
            <person name="Silar P."/>
            <person name="Natvig D.O."/>
            <person name="Lalanne C."/>
            <person name="Gautier V."/>
            <person name="Ament-Velasquez S.L."/>
            <person name="Kruys A."/>
            <person name="Hutchinson M.I."/>
            <person name="Powell A.J."/>
            <person name="Barry K."/>
            <person name="Miller A.N."/>
            <person name="Grigoriev I.V."/>
            <person name="Debuchy R."/>
            <person name="Gladieux P."/>
            <person name="Hiltunen Thoren M."/>
            <person name="Johannesson H."/>
        </authorList>
    </citation>
    <scope>NUCLEOTIDE SEQUENCE</scope>
    <source>
        <strain evidence="4">CBS 118394</strain>
    </source>
</reference>
<sequence>MILPKLTLAVAWLTNFALAQTPAKQAPFTRQSLEGAITTYLSALTAHDPSSLPTTSDVKYTENTIPLPLGSGLWKLAGGANASTYRHDFADTQTGQAATITTLTENGIPVIYIARLKLTPAGQISEIETHITRDNAGAERYLSLKSPEALWLSSSPSYNSTQRLSRDQLASQVNAYFTGLQRSTHNPSASFSSDCSRLENGATTTNQQNLTSYGHFHDTVFGQLSCEGQFKSNLIRSLTNRVRDRRYVVDEDRQAVFAFALLEFDGTVRTASLPTTTSGGTDSRPVPEYFDVPRTLAVAEAFKLTSGKIQRVEEVRMEVPYGSRAPFNPDLETLPPSVGNEGLPPLANGPCDSACLAGAVELVLNAMVDHSAAKWLPMAAGTKYSENGRWLEIGDGLWGTLSSYSKPGADRAYAVSFSDTETQNGGYWGEVAENSILGGLSLRVKVSPEGKIVEIEATILRSESPGPVGGNTMTLFRPQMAVEYEGAPLGPISPLFNQGPPPNSTVGGLKEAVGLYFDGLAKHSAAKVPFAQSEPGNPRCTRQDNGLQETNRNCGAQMDGTEVFHPPNGLWNSTMDVHDVRVGIVDTAKGVVTAVAMVDNAGTREMAMLDDWKVPGSYLVSTLFKFDGRSEIVRVESFVKWVPLGYKEVLWS</sequence>
<evidence type="ECO:0000256" key="2">
    <source>
        <dbReference type="SAM" id="SignalP"/>
    </source>
</evidence>
<comment type="caution">
    <text evidence="4">The sequence shown here is derived from an EMBL/GenBank/DDBJ whole genome shotgun (WGS) entry which is preliminary data.</text>
</comment>
<evidence type="ECO:0000313" key="5">
    <source>
        <dbReference type="Proteomes" id="UP001283341"/>
    </source>
</evidence>
<dbReference type="InterPro" id="IPR058334">
    <property type="entry name" value="DUF8021"/>
</dbReference>
<evidence type="ECO:0000259" key="3">
    <source>
        <dbReference type="Pfam" id="PF26061"/>
    </source>
</evidence>
<dbReference type="AlphaFoldDB" id="A0AAE0HWD8"/>
<keyword evidence="5" id="KW-1185">Reference proteome</keyword>
<dbReference type="EMBL" id="JAUEDM010000007">
    <property type="protein sequence ID" value="KAK3314152.1"/>
    <property type="molecule type" value="Genomic_DNA"/>
</dbReference>
<reference evidence="4" key="2">
    <citation type="submission" date="2023-06" db="EMBL/GenBank/DDBJ databases">
        <authorList>
            <consortium name="Lawrence Berkeley National Laboratory"/>
            <person name="Haridas S."/>
            <person name="Hensen N."/>
            <person name="Bonometti L."/>
            <person name="Westerberg I."/>
            <person name="Brannstrom I.O."/>
            <person name="Guillou S."/>
            <person name="Cros-Aarteil S."/>
            <person name="Calhoun S."/>
            <person name="Kuo A."/>
            <person name="Mondo S."/>
            <person name="Pangilinan J."/>
            <person name="Riley R."/>
            <person name="Labutti K."/>
            <person name="Andreopoulos B."/>
            <person name="Lipzen A."/>
            <person name="Chen C."/>
            <person name="Yanf M."/>
            <person name="Daum C."/>
            <person name="Ng V."/>
            <person name="Clum A."/>
            <person name="Steindorff A."/>
            <person name="Ohm R."/>
            <person name="Martin F."/>
            <person name="Silar P."/>
            <person name="Natvig D."/>
            <person name="Lalanne C."/>
            <person name="Gautier V."/>
            <person name="Ament-Velasquez S.L."/>
            <person name="Kruys A."/>
            <person name="Hutchinson M.I."/>
            <person name="Powell A.J."/>
            <person name="Barry K."/>
            <person name="Miller A.N."/>
            <person name="Grigoriev I.V."/>
            <person name="Debuchy R."/>
            <person name="Gladieux P."/>
            <person name="Thoren M.H."/>
            <person name="Johannesson H."/>
        </authorList>
    </citation>
    <scope>NUCLEOTIDE SEQUENCE</scope>
    <source>
        <strain evidence="4">CBS 118394</strain>
    </source>
</reference>
<dbReference type="Proteomes" id="UP001283341">
    <property type="component" value="Unassembled WGS sequence"/>
</dbReference>
<keyword evidence="2" id="KW-0732">Signal</keyword>
<dbReference type="Pfam" id="PF26061">
    <property type="entry name" value="DUF8021"/>
    <property type="match status" value="2"/>
</dbReference>
<protein>
    <recommendedName>
        <fullName evidence="3">DUF8021 domain-containing protein</fullName>
    </recommendedName>
</protein>
<feature type="domain" description="DUF8021" evidence="3">
    <location>
        <begin position="162"/>
        <end position="315"/>
    </location>
</feature>
<feature type="region of interest" description="Disordered" evidence="1">
    <location>
        <begin position="529"/>
        <end position="549"/>
    </location>
</feature>
<evidence type="ECO:0000313" key="4">
    <source>
        <dbReference type="EMBL" id="KAK3314152.1"/>
    </source>
</evidence>
<name>A0AAE0HWD8_9PEZI</name>
<gene>
    <name evidence="4" type="ORF">B0H66DRAFT_567828</name>
</gene>